<keyword evidence="3" id="KW-1185">Reference proteome</keyword>
<evidence type="ECO:0000256" key="1">
    <source>
        <dbReference type="SAM" id="MobiDB-lite"/>
    </source>
</evidence>
<evidence type="ECO:0000313" key="3">
    <source>
        <dbReference type="Proteomes" id="UP001230986"/>
    </source>
</evidence>
<protein>
    <submittedName>
        <fullName evidence="2">Uncharacterized protein</fullName>
    </submittedName>
</protein>
<accession>A0ABT7LV40</accession>
<proteinExistence type="predicted"/>
<comment type="caution">
    <text evidence="2">The sequence shown here is derived from an EMBL/GenBank/DDBJ whole genome shotgun (WGS) entry which is preliminary data.</text>
</comment>
<sequence>MADTSKNTPMTAEIFLQQVSQKIRDQSGRLDDTLVRSSVLLRKRTRGLNDDDLTGAFAPVTNNWVSIDNSSIYSFNIVKPTIRANTAALITARIKLMAEPVSIRNPRAEMASQVAGVLLEEYSRSEWTNQLFEYIANEIQTAPGVFLKTEINPHKKRYHSVPKFETVSQIMPGMAICSECGSETLVETEVEPDSFIPCEVCGGAAIVERMPEIVDVDVKTGFDEFSTGTPETKAYPFWEFRIDQIGTQGGNIENARWFEHHYLTSADELILEYPESADEIRGAVNTDWSYGLRWQYSLQTGGRGLEDLPEMQVYPLCEVRDIFLTPSMYLNTPLAEDFVLKNSEGKVRFKVKQGKTFADGEFEGEPLEEFVLCFRMAGNSILDVFPMDFTKAFAYIGFLHSSAQFWALFATELITLQDIVNYMLTIQMYHVRRNATTSIIYNSNAIDPEAFGKDLIGSKNTLPYDHPISNTYGVIPALELREPMQMVQATMAVRGDITQVQPAMVGEAQPNQPYAAQLLQKQQSLGLLSPASLSVAHGKVKSAKEYVRLRKSLWTEEDTAALLDSHSDWTEEFIDAFLETDIDHEIIISFAQGSEIPQTLMEREIKLRQTLQDIGALMQFNPAMVREETLIEILHEIMQAGNVEIDVNNTESDLRLAESRYDFLLTLLERQPFEATDDPMWNQGIAEQILKQHPIFQPMMIEGHKTIIEFYSEKARQALASDDPNFLVATCLQGMIALQQQAEVMLAQRMGQMQMAAQAPMMQMQQEQMMQQQAAASEEAAAAQQQAQAEKEADRAYDREVKTLEMLDKEEDRKLKRDEMKQKQKAAKG</sequence>
<evidence type="ECO:0000313" key="2">
    <source>
        <dbReference type="EMBL" id="MDL5055901.1"/>
    </source>
</evidence>
<dbReference type="Proteomes" id="UP001230986">
    <property type="component" value="Unassembled WGS sequence"/>
</dbReference>
<feature type="region of interest" description="Disordered" evidence="1">
    <location>
        <begin position="769"/>
        <end position="829"/>
    </location>
</feature>
<reference evidence="2 3" key="1">
    <citation type="submission" date="2023-06" db="EMBL/GenBank/DDBJ databases">
        <title>Whole genome sequence of Oscillatoria calcuttensis NRMC-F 0142.</title>
        <authorList>
            <person name="Shakena Fathima T."/>
            <person name="Muralitharan G."/>
            <person name="Thajuddin N."/>
        </authorList>
    </citation>
    <scope>NUCLEOTIDE SEQUENCE [LARGE SCALE GENOMIC DNA]</scope>
    <source>
        <strain evidence="2 3">NRMC-F 0142</strain>
    </source>
</reference>
<feature type="compositionally biased region" description="Basic and acidic residues" evidence="1">
    <location>
        <begin position="789"/>
        <end position="822"/>
    </location>
</feature>
<dbReference type="EMBL" id="JASVEJ010000001">
    <property type="protein sequence ID" value="MDL5055901.1"/>
    <property type="molecule type" value="Genomic_DNA"/>
</dbReference>
<feature type="compositionally biased region" description="Low complexity" evidence="1">
    <location>
        <begin position="769"/>
        <end position="788"/>
    </location>
</feature>
<dbReference type="RefSeq" id="WP_286004009.1">
    <property type="nucleotide sequence ID" value="NZ_JASVEJ010000001.1"/>
</dbReference>
<gene>
    <name evidence="2" type="ORF">QQ055_00160</name>
</gene>
<name>A0ABT7LV40_9CYAN</name>
<organism evidence="2 3">
    <name type="scientific">Geitlerinema calcuttense NRMC-F 0142</name>
    <dbReference type="NCBI Taxonomy" id="2922238"/>
    <lineage>
        <taxon>Bacteria</taxon>
        <taxon>Bacillati</taxon>
        <taxon>Cyanobacteriota</taxon>
        <taxon>Cyanophyceae</taxon>
        <taxon>Geitlerinematales</taxon>
        <taxon>Geitlerinemataceae</taxon>
        <taxon>Geitlerinema</taxon>
    </lineage>
</organism>